<proteinExistence type="predicted"/>
<dbReference type="Gene3D" id="3.40.50.300">
    <property type="entry name" value="P-loop containing nucleotide triphosphate hydrolases"/>
    <property type="match status" value="1"/>
</dbReference>
<accession>A0A2G3PIR6</accession>
<dbReference type="InterPro" id="IPR027417">
    <property type="entry name" value="P-loop_NTPase"/>
</dbReference>
<dbReference type="AlphaFoldDB" id="A0A2G3PIR6"/>
<feature type="transmembrane region" description="Helical" evidence="1">
    <location>
        <begin position="367"/>
        <end position="386"/>
    </location>
</feature>
<dbReference type="RefSeq" id="WP_099383445.1">
    <property type="nucleotide sequence ID" value="NZ_PEBD01000010.1"/>
</dbReference>
<keyword evidence="1" id="KW-0472">Membrane</keyword>
<keyword evidence="1" id="KW-1133">Transmembrane helix</keyword>
<name>A0A2G3PIR6_WILMA</name>
<dbReference type="EMBL" id="PEBD01000010">
    <property type="protein sequence ID" value="PHV65012.1"/>
    <property type="molecule type" value="Genomic_DNA"/>
</dbReference>
<evidence type="ECO:0000256" key="1">
    <source>
        <dbReference type="SAM" id="Phobius"/>
    </source>
</evidence>
<dbReference type="Proteomes" id="UP000225108">
    <property type="component" value="Unassembled WGS sequence"/>
</dbReference>
<evidence type="ECO:0000313" key="2">
    <source>
        <dbReference type="EMBL" id="PHV65012.1"/>
    </source>
</evidence>
<gene>
    <name evidence="2" type="ORF">CSW57_14210</name>
</gene>
<evidence type="ECO:0008006" key="4">
    <source>
        <dbReference type="Google" id="ProtNLM"/>
    </source>
</evidence>
<comment type="caution">
    <text evidence="2">The sequence shown here is derived from an EMBL/GenBank/DDBJ whole genome shotgun (WGS) entry which is preliminary data.</text>
</comment>
<organism evidence="2 3">
    <name type="scientific">Williamsia marianensis</name>
    <dbReference type="NCBI Taxonomy" id="85044"/>
    <lineage>
        <taxon>Bacteria</taxon>
        <taxon>Bacillati</taxon>
        <taxon>Actinomycetota</taxon>
        <taxon>Actinomycetes</taxon>
        <taxon>Mycobacteriales</taxon>
        <taxon>Nocardiaceae</taxon>
        <taxon>Williamsia</taxon>
    </lineage>
</organism>
<sequence length="489" mass="51409">MTTTADLREMRAVVAGVSALTGSSIGQVDSDVVMVAGLGRVGVTSIAAALDATGIQASEWSGPDQVDRLDGDVHGSGGVAAIALLIVDPSSGVGEPEVELLRALTATAPIVALVCNKIDAFWDWPTLLKANRQLLDPHGRLPIFAVSAAAALAGHHSGSGFEALTGWLREQIHPADRRERLATVAADRTLEAFVEDLATVDHGSDPAAALLDERAALAGTRDRGRMDRLAALRAGAGQIRGDVTGALNSTTRTIDAGATAAAARLNRSGETSFVQWLAAVLTELRTGILHRLDDELDGLQARTMLGLEDSAPAAPARSCETVTVPALPGPRRGAEEALLVVFGASAGLGLGRLVVTPMASVDTLQWISMPLTLVLGVVIAVGMVRIRRLSTRRAAMATWAHDAVGDVRSQIEREIVRQVSSAESVIGGRLTRHYERRSQGAVARIAEVDREIRRVRQAAVGRRDGDLAKLAAAGEVRDRLDPLLESIGH</sequence>
<reference evidence="2 3" key="1">
    <citation type="submission" date="2017-10" db="EMBL/GenBank/DDBJ databases">
        <title>The draft genome sequence of Williamsia sp. BULT 1.1 isolated from the semi-arid grassland soils from South Africa.</title>
        <authorList>
            <person name="Kabwe M.H."/>
            <person name="Govender N."/>
            <person name="Mutseka Lunga P."/>
            <person name="Vikram S."/>
            <person name="Makhalanyane T.P."/>
        </authorList>
    </citation>
    <scope>NUCLEOTIDE SEQUENCE [LARGE SCALE GENOMIC DNA]</scope>
    <source>
        <strain evidence="2 3">BULT 1.1</strain>
    </source>
</reference>
<protein>
    <recommendedName>
        <fullName evidence="4">Dynamin family protein</fullName>
    </recommendedName>
</protein>
<keyword evidence="1" id="KW-0812">Transmembrane</keyword>
<evidence type="ECO:0000313" key="3">
    <source>
        <dbReference type="Proteomes" id="UP000225108"/>
    </source>
</evidence>
<feature type="transmembrane region" description="Helical" evidence="1">
    <location>
        <begin position="337"/>
        <end position="355"/>
    </location>
</feature>